<keyword evidence="8" id="KW-1185">Reference proteome</keyword>
<gene>
    <name evidence="7" type="ORF">L9F63_016731</name>
</gene>
<evidence type="ECO:0000256" key="3">
    <source>
        <dbReference type="ARBA" id="ARBA00022670"/>
    </source>
</evidence>
<dbReference type="SUPFAM" id="SSF53182">
    <property type="entry name" value="Pyrrolidone carboxyl peptidase (pyroglutamate aminopeptidase)"/>
    <property type="match status" value="1"/>
</dbReference>
<name>A0AAD8A191_DIPPU</name>
<reference evidence="7" key="2">
    <citation type="submission" date="2023-05" db="EMBL/GenBank/DDBJ databases">
        <authorList>
            <person name="Fouks B."/>
        </authorList>
    </citation>
    <scope>NUCLEOTIDE SEQUENCE</scope>
    <source>
        <strain evidence="7">Stay&amp;Tobe</strain>
        <tissue evidence="7">Testes</tissue>
    </source>
</reference>
<dbReference type="Proteomes" id="UP001233999">
    <property type="component" value="Unassembled WGS sequence"/>
</dbReference>
<keyword evidence="6" id="KW-0472">Membrane</keyword>
<evidence type="ECO:0008006" key="9">
    <source>
        <dbReference type="Google" id="ProtNLM"/>
    </source>
</evidence>
<dbReference type="AlphaFoldDB" id="A0AAD8A191"/>
<accession>A0AAD8A191</accession>
<dbReference type="Pfam" id="PF01470">
    <property type="entry name" value="Peptidase_C15"/>
    <property type="match status" value="1"/>
</dbReference>
<dbReference type="InterPro" id="IPR036440">
    <property type="entry name" value="Peptidase_C15-like_sf"/>
</dbReference>
<evidence type="ECO:0000256" key="6">
    <source>
        <dbReference type="SAM" id="Phobius"/>
    </source>
</evidence>
<evidence type="ECO:0000256" key="1">
    <source>
        <dbReference type="ARBA" id="ARBA00006641"/>
    </source>
</evidence>
<dbReference type="GO" id="GO:0005829">
    <property type="term" value="C:cytosol"/>
    <property type="evidence" value="ECO:0007669"/>
    <property type="project" value="InterPro"/>
</dbReference>
<dbReference type="PANTHER" id="PTHR23402:SF1">
    <property type="entry name" value="PYROGLUTAMYL-PEPTIDASE I"/>
    <property type="match status" value="1"/>
</dbReference>
<dbReference type="InterPro" id="IPR016125">
    <property type="entry name" value="Peptidase_C15-like"/>
</dbReference>
<dbReference type="InterPro" id="IPR000816">
    <property type="entry name" value="Peptidase_C15"/>
</dbReference>
<protein>
    <recommendedName>
        <fullName evidence="9">Pyroglutamyl-peptidase 1</fullName>
    </recommendedName>
</protein>
<reference evidence="7" key="1">
    <citation type="journal article" date="2023" name="IScience">
        <title>Live-bearing cockroach genome reveals convergent evolutionary mechanisms linked to viviparity in insects and beyond.</title>
        <authorList>
            <person name="Fouks B."/>
            <person name="Harrison M.C."/>
            <person name="Mikhailova A.A."/>
            <person name="Marchal E."/>
            <person name="English S."/>
            <person name="Carruthers M."/>
            <person name="Jennings E.C."/>
            <person name="Chiamaka E.L."/>
            <person name="Frigard R.A."/>
            <person name="Pippel M."/>
            <person name="Attardo G.M."/>
            <person name="Benoit J.B."/>
            <person name="Bornberg-Bauer E."/>
            <person name="Tobe S.S."/>
        </authorList>
    </citation>
    <scope>NUCLEOTIDE SEQUENCE</scope>
    <source>
        <strain evidence="7">Stay&amp;Tobe</strain>
    </source>
</reference>
<evidence type="ECO:0000256" key="4">
    <source>
        <dbReference type="ARBA" id="ARBA00022801"/>
    </source>
</evidence>
<sequence>MSMKEETVVVTGFGPFTGHEVNSSWECVKLLPTLNIESELGVKLVIKQIPVSYEYIDDNVPALWKEHNPILMVHVGVNEVVDGLVLELKAHKTGYDVTDIDGKLPSPRQTDSSTPDIIGPLYDVCQLKNEVVESDVGVPVHVSCNAGRYLCEYIYYASLIINPLCTIFIHVPVLGTFTAMQLATAIKTVIYLLIPHINEYVKNNAILDQ</sequence>
<keyword evidence="6" id="KW-0812">Transmembrane</keyword>
<comment type="similarity">
    <text evidence="1">Belongs to the peptidase C15 family.</text>
</comment>
<keyword evidence="4" id="KW-0378">Hydrolase</keyword>
<keyword evidence="6" id="KW-1133">Transmembrane helix</keyword>
<evidence type="ECO:0000256" key="2">
    <source>
        <dbReference type="ARBA" id="ARBA00022490"/>
    </source>
</evidence>
<dbReference type="PANTHER" id="PTHR23402">
    <property type="entry name" value="PROTEASE FAMILY C15 PYROGLUTAMYL-PEPTIDASE I-RELATED"/>
    <property type="match status" value="1"/>
</dbReference>
<dbReference type="GO" id="GO:0006508">
    <property type="term" value="P:proteolysis"/>
    <property type="evidence" value="ECO:0007669"/>
    <property type="project" value="UniProtKB-KW"/>
</dbReference>
<keyword evidence="2" id="KW-0963">Cytoplasm</keyword>
<dbReference type="GO" id="GO:0016920">
    <property type="term" value="F:pyroglutamyl-peptidase activity"/>
    <property type="evidence" value="ECO:0007669"/>
    <property type="project" value="InterPro"/>
</dbReference>
<keyword evidence="5" id="KW-0788">Thiol protease</keyword>
<evidence type="ECO:0000313" key="7">
    <source>
        <dbReference type="EMBL" id="KAJ9590146.1"/>
    </source>
</evidence>
<comment type="caution">
    <text evidence="7">The sequence shown here is derived from an EMBL/GenBank/DDBJ whole genome shotgun (WGS) entry which is preliminary data.</text>
</comment>
<feature type="transmembrane region" description="Helical" evidence="6">
    <location>
        <begin position="153"/>
        <end position="177"/>
    </location>
</feature>
<proteinExistence type="inferred from homology"/>
<dbReference type="EMBL" id="JASPKZ010004554">
    <property type="protein sequence ID" value="KAJ9590146.1"/>
    <property type="molecule type" value="Genomic_DNA"/>
</dbReference>
<evidence type="ECO:0000313" key="8">
    <source>
        <dbReference type="Proteomes" id="UP001233999"/>
    </source>
</evidence>
<organism evidence="7 8">
    <name type="scientific">Diploptera punctata</name>
    <name type="common">Pacific beetle cockroach</name>
    <dbReference type="NCBI Taxonomy" id="6984"/>
    <lineage>
        <taxon>Eukaryota</taxon>
        <taxon>Metazoa</taxon>
        <taxon>Ecdysozoa</taxon>
        <taxon>Arthropoda</taxon>
        <taxon>Hexapoda</taxon>
        <taxon>Insecta</taxon>
        <taxon>Pterygota</taxon>
        <taxon>Neoptera</taxon>
        <taxon>Polyneoptera</taxon>
        <taxon>Dictyoptera</taxon>
        <taxon>Blattodea</taxon>
        <taxon>Blaberoidea</taxon>
        <taxon>Blaberidae</taxon>
        <taxon>Diplopterinae</taxon>
        <taxon>Diploptera</taxon>
    </lineage>
</organism>
<keyword evidence="3" id="KW-0645">Protease</keyword>
<dbReference type="Gene3D" id="3.40.630.20">
    <property type="entry name" value="Peptidase C15, pyroglutamyl peptidase I-like"/>
    <property type="match status" value="1"/>
</dbReference>
<evidence type="ECO:0000256" key="5">
    <source>
        <dbReference type="ARBA" id="ARBA00022807"/>
    </source>
</evidence>
<dbReference type="PRINTS" id="PR00706">
    <property type="entry name" value="PYROGLUPTASE"/>
</dbReference>